<protein>
    <submittedName>
        <fullName evidence="1">DUF3800 domain-containing protein</fullName>
    </submittedName>
</protein>
<dbReference type="EMBL" id="WPIP01000454">
    <property type="protein sequence ID" value="MVM94086.1"/>
    <property type="molecule type" value="Genomic_DNA"/>
</dbReference>
<reference evidence="1 2" key="1">
    <citation type="submission" date="2019-11" db="EMBL/GenBank/DDBJ databases">
        <title>Multidrug-resistant Acinetobacter baumannii moving toward extensively drug-resistant over fifteen years in South of Brazil.</title>
        <authorList>
            <person name="Fedrigo N.H."/>
            <person name="Cerdeira L."/>
            <person name="Fuga B."/>
            <person name="Marini P.V.B."/>
            <person name="Shinohara D.R."/>
            <person name="Carrara-Marroni F.E."/>
            <person name="Lincopan N."/>
            <person name="Tognim M.C.B."/>
        </authorList>
    </citation>
    <scope>NUCLEOTIDE SEQUENCE [LARGE SCALE GENOMIC DNA]</scope>
    <source>
        <strain evidence="1 2">Ac576</strain>
    </source>
</reference>
<gene>
    <name evidence="1" type="ORF">GNY86_21375</name>
</gene>
<evidence type="ECO:0000313" key="1">
    <source>
        <dbReference type="EMBL" id="MVM94086.1"/>
    </source>
</evidence>
<dbReference type="Proteomes" id="UP000439424">
    <property type="component" value="Unassembled WGS sequence"/>
</dbReference>
<proteinExistence type="predicted"/>
<comment type="caution">
    <text evidence="1">The sequence shown here is derived from an EMBL/GenBank/DDBJ whole genome shotgun (WGS) entry which is preliminary data.</text>
</comment>
<organism evidence="1 2">
    <name type="scientific">Acinetobacter baumannii</name>
    <dbReference type="NCBI Taxonomy" id="470"/>
    <lineage>
        <taxon>Bacteria</taxon>
        <taxon>Pseudomonadati</taxon>
        <taxon>Pseudomonadota</taxon>
        <taxon>Gammaproteobacteria</taxon>
        <taxon>Moraxellales</taxon>
        <taxon>Moraxellaceae</taxon>
        <taxon>Acinetobacter</taxon>
        <taxon>Acinetobacter calcoaceticus/baumannii complex</taxon>
    </lineage>
</organism>
<dbReference type="AlphaFoldDB" id="A0A6I4HX63"/>
<sequence>MDYSDFIVYVDESGSVDMLNNDPDFPVFVLSFCIFHKRYYTDTIVKSVEQLKFKHFGHDIIILHERDIRKRTSHFASLDRSRMEALMDDLNCLMNDNNFILISSVIRKDRLIKRDANPYEVAMKFCLERLYYFLREKHQNNRLTHIVVESRGKNEDSQLELGFRRICDPLGNYHNKPLPFDIIFASKKTNSSGLQFADLVARPIGRHVINPSQSNRAFDILRAKFYCKGGRNAVGNNYMGYGLKIYP</sequence>
<dbReference type="RefSeq" id="WP_000386579.1">
    <property type="nucleotide sequence ID" value="NZ_BBNF01000050.1"/>
</dbReference>
<name>A0A6I4HX63_ACIBA</name>
<evidence type="ECO:0000313" key="2">
    <source>
        <dbReference type="Proteomes" id="UP000439424"/>
    </source>
</evidence>
<accession>A0A6I4HX63</accession>
<dbReference type="Pfam" id="PF12686">
    <property type="entry name" value="DUF3800"/>
    <property type="match status" value="1"/>
</dbReference>
<dbReference type="InterPro" id="IPR024524">
    <property type="entry name" value="DUF3800"/>
</dbReference>